<dbReference type="Gene3D" id="1.25.40.10">
    <property type="entry name" value="Tetratricopeptide repeat domain"/>
    <property type="match status" value="1"/>
</dbReference>
<comment type="caution">
    <text evidence="1">The sequence shown here is derived from an EMBL/GenBank/DDBJ whole genome shotgun (WGS) entry which is preliminary data.</text>
</comment>
<proteinExistence type="predicted"/>
<evidence type="ECO:0000313" key="2">
    <source>
        <dbReference type="Proteomes" id="UP000627838"/>
    </source>
</evidence>
<sequence length="446" mass="49083">MDAADLDYKTRTYAACIPPHLVSRLIELGHTDEVEFQAGRGEWFCAREQARLLAEQGRRVEASEVLAPYVATGWWKAVEAMAAMLEEWGRGDEAIVPARRHAEAGERSALGFVARLLARHGRADEALTLLRPHVEDAWLAAVLVDVAEGAGRDEDAAALLIACIDAPRSCDDPSCSRRRIEPFNAVGLLAAIRERQGRVEEAIALLRTRETTSVNGRDQLADLLARHDRIEELREYAVAEPLGTAAQCLAEVLEERGDVEGAIAVYRQPGRSGFGRNHGAVRLVELLVRHGRGEEATEVLRSLADAPGGEEDWIVDMLCTHYADQGRPEDGLAYLDALKERDGEEAWEFFRIRLPLLVACGRREEAIDLAMAHPERDTWAVAELLADAGRTEEAVALLEQDDGGSVLAWHLIDLGRVKDAVAILQHPKPVPTKLPQGNDPTDEPPF</sequence>
<evidence type="ECO:0000313" key="1">
    <source>
        <dbReference type="EMBL" id="MBE1536908.1"/>
    </source>
</evidence>
<dbReference type="RefSeq" id="WP_192762875.1">
    <property type="nucleotide sequence ID" value="NZ_JADBDZ010000001.1"/>
</dbReference>
<dbReference type="SUPFAM" id="SSF48452">
    <property type="entry name" value="TPR-like"/>
    <property type="match status" value="1"/>
</dbReference>
<name>A0ABR9K2G6_9ACTN</name>
<dbReference type="EMBL" id="JADBDZ010000001">
    <property type="protein sequence ID" value="MBE1536908.1"/>
    <property type="molecule type" value="Genomic_DNA"/>
</dbReference>
<organism evidence="1 2">
    <name type="scientific">Actinomadura algeriensis</name>
    <dbReference type="NCBI Taxonomy" id="1679523"/>
    <lineage>
        <taxon>Bacteria</taxon>
        <taxon>Bacillati</taxon>
        <taxon>Actinomycetota</taxon>
        <taxon>Actinomycetes</taxon>
        <taxon>Streptosporangiales</taxon>
        <taxon>Thermomonosporaceae</taxon>
        <taxon>Actinomadura</taxon>
    </lineage>
</organism>
<gene>
    <name evidence="1" type="ORF">H4W34_006741</name>
</gene>
<protein>
    <submittedName>
        <fullName evidence="1">Thioredoxin-like negative regulator of GroEL</fullName>
    </submittedName>
</protein>
<dbReference type="Proteomes" id="UP000627838">
    <property type="component" value="Unassembled WGS sequence"/>
</dbReference>
<dbReference type="InterPro" id="IPR011990">
    <property type="entry name" value="TPR-like_helical_dom_sf"/>
</dbReference>
<reference evidence="1 2" key="1">
    <citation type="submission" date="2020-10" db="EMBL/GenBank/DDBJ databases">
        <title>Sequencing the genomes of 1000 actinobacteria strains.</title>
        <authorList>
            <person name="Klenk H.-P."/>
        </authorList>
    </citation>
    <scope>NUCLEOTIDE SEQUENCE [LARGE SCALE GENOMIC DNA]</scope>
    <source>
        <strain evidence="1 2">DSM 46744</strain>
    </source>
</reference>
<keyword evidence="2" id="KW-1185">Reference proteome</keyword>
<accession>A0ABR9K2G6</accession>